<reference evidence="1" key="1">
    <citation type="submission" date="2021-06" db="EMBL/GenBank/DDBJ databases">
        <title>Comparative genomics, transcriptomics and evolutionary studies reveal genomic signatures of adaptation to plant cell wall in hemibiotrophic fungi.</title>
        <authorList>
            <consortium name="DOE Joint Genome Institute"/>
            <person name="Baroncelli R."/>
            <person name="Diaz J.F."/>
            <person name="Benocci T."/>
            <person name="Peng M."/>
            <person name="Battaglia E."/>
            <person name="Haridas S."/>
            <person name="Andreopoulos W."/>
            <person name="Labutti K."/>
            <person name="Pangilinan J."/>
            <person name="Floch G.L."/>
            <person name="Makela M.R."/>
            <person name="Henrissat B."/>
            <person name="Grigoriev I.V."/>
            <person name="Crouch J.A."/>
            <person name="De Vries R.P."/>
            <person name="Sukno S.A."/>
            <person name="Thon M.R."/>
        </authorList>
    </citation>
    <scope>NUCLEOTIDE SEQUENCE</scope>
    <source>
        <strain evidence="1">MAFF235873</strain>
    </source>
</reference>
<accession>A0AAD9H6J3</accession>
<protein>
    <submittedName>
        <fullName evidence="1">Uncharacterized protein</fullName>
    </submittedName>
</protein>
<sequence length="168" mass="18624">MVADTSRGLGVCDETMMDEQGGIRALVGHGKWRAHYCCSESGSSVETADDPAGRPARGQIDWAIFAGLETDGRVHCNVWMSVKFWWSATAYIPIKVVGRRRSSHRGRACSLRQATQRHESSAGAPNRLVVSFSLCRPGYSMRMQSTRVFVAQTMLRAHGQKFRSTCDL</sequence>
<evidence type="ECO:0000313" key="2">
    <source>
        <dbReference type="Proteomes" id="UP001232148"/>
    </source>
</evidence>
<organism evidence="1 2">
    <name type="scientific">Colletotrichum zoysiae</name>
    <dbReference type="NCBI Taxonomy" id="1216348"/>
    <lineage>
        <taxon>Eukaryota</taxon>
        <taxon>Fungi</taxon>
        <taxon>Dikarya</taxon>
        <taxon>Ascomycota</taxon>
        <taxon>Pezizomycotina</taxon>
        <taxon>Sordariomycetes</taxon>
        <taxon>Hypocreomycetidae</taxon>
        <taxon>Glomerellales</taxon>
        <taxon>Glomerellaceae</taxon>
        <taxon>Colletotrichum</taxon>
        <taxon>Colletotrichum graminicola species complex</taxon>
    </lineage>
</organism>
<dbReference type="EMBL" id="MU843010">
    <property type="protein sequence ID" value="KAK2023170.1"/>
    <property type="molecule type" value="Genomic_DNA"/>
</dbReference>
<name>A0AAD9H6J3_9PEZI</name>
<comment type="caution">
    <text evidence="1">The sequence shown here is derived from an EMBL/GenBank/DDBJ whole genome shotgun (WGS) entry which is preliminary data.</text>
</comment>
<dbReference type="Proteomes" id="UP001232148">
    <property type="component" value="Unassembled WGS sequence"/>
</dbReference>
<evidence type="ECO:0000313" key="1">
    <source>
        <dbReference type="EMBL" id="KAK2023170.1"/>
    </source>
</evidence>
<gene>
    <name evidence="1" type="ORF">LX32DRAFT_162460</name>
</gene>
<keyword evidence="2" id="KW-1185">Reference proteome</keyword>
<proteinExistence type="predicted"/>
<dbReference type="AlphaFoldDB" id="A0AAD9H6J3"/>